<dbReference type="PANTHER" id="PTHR11360">
    <property type="entry name" value="MONOCARBOXYLATE TRANSPORTER"/>
    <property type="match status" value="1"/>
</dbReference>
<dbReference type="SUPFAM" id="SSF103473">
    <property type="entry name" value="MFS general substrate transporter"/>
    <property type="match status" value="1"/>
</dbReference>
<dbReference type="EMBL" id="UINC01000414">
    <property type="protein sequence ID" value="SUZ54903.1"/>
    <property type="molecule type" value="Genomic_DNA"/>
</dbReference>
<protein>
    <recommendedName>
        <fullName evidence="2">Major facilitator superfamily (MFS) profile domain-containing protein</fullName>
    </recommendedName>
</protein>
<dbReference type="InterPro" id="IPR036259">
    <property type="entry name" value="MFS_trans_sf"/>
</dbReference>
<proteinExistence type="predicted"/>
<dbReference type="InterPro" id="IPR050327">
    <property type="entry name" value="Proton-linked_MCT"/>
</dbReference>
<feature type="transmembrane region" description="Helical" evidence="1">
    <location>
        <begin position="306"/>
        <end position="328"/>
    </location>
</feature>
<feature type="transmembrane region" description="Helical" evidence="1">
    <location>
        <begin position="53"/>
        <end position="73"/>
    </location>
</feature>
<reference evidence="3" key="1">
    <citation type="submission" date="2018-05" db="EMBL/GenBank/DDBJ databases">
        <authorList>
            <person name="Lanie J.A."/>
            <person name="Ng W.-L."/>
            <person name="Kazmierczak K.M."/>
            <person name="Andrzejewski T.M."/>
            <person name="Davidsen T.M."/>
            <person name="Wayne K.J."/>
            <person name="Tettelin H."/>
            <person name="Glass J.I."/>
            <person name="Rusch D."/>
            <person name="Podicherti R."/>
            <person name="Tsui H.-C.T."/>
            <person name="Winkler M.E."/>
        </authorList>
    </citation>
    <scope>NUCLEOTIDE SEQUENCE</scope>
</reference>
<evidence type="ECO:0000256" key="1">
    <source>
        <dbReference type="SAM" id="Phobius"/>
    </source>
</evidence>
<feature type="transmembrane region" description="Helical" evidence="1">
    <location>
        <begin position="340"/>
        <end position="363"/>
    </location>
</feature>
<dbReference type="PANTHER" id="PTHR11360:SF290">
    <property type="entry name" value="MONOCARBOXYLATE MFS PERMEASE"/>
    <property type="match status" value="1"/>
</dbReference>
<dbReference type="Pfam" id="PF07690">
    <property type="entry name" value="MFS_1"/>
    <property type="match status" value="1"/>
</dbReference>
<keyword evidence="1" id="KW-0472">Membrane</keyword>
<feature type="transmembrane region" description="Helical" evidence="1">
    <location>
        <begin position="216"/>
        <end position="239"/>
    </location>
</feature>
<feature type="transmembrane region" description="Helical" evidence="1">
    <location>
        <begin position="138"/>
        <end position="158"/>
    </location>
</feature>
<name>A0A381NMY7_9ZZZZ</name>
<feature type="domain" description="Major facilitator superfamily (MFS) profile" evidence="2">
    <location>
        <begin position="12"/>
        <end position="395"/>
    </location>
</feature>
<dbReference type="Gene3D" id="1.20.1250.20">
    <property type="entry name" value="MFS general substrate transporter like domains"/>
    <property type="match status" value="2"/>
</dbReference>
<dbReference type="InterPro" id="IPR020846">
    <property type="entry name" value="MFS_dom"/>
</dbReference>
<accession>A0A381NMY7</accession>
<feature type="transmembrane region" description="Helical" evidence="1">
    <location>
        <begin position="12"/>
        <end position="33"/>
    </location>
</feature>
<evidence type="ECO:0000259" key="2">
    <source>
        <dbReference type="PROSITE" id="PS50850"/>
    </source>
</evidence>
<organism evidence="3">
    <name type="scientific">marine metagenome</name>
    <dbReference type="NCBI Taxonomy" id="408172"/>
    <lineage>
        <taxon>unclassified sequences</taxon>
        <taxon>metagenomes</taxon>
        <taxon>ecological metagenomes</taxon>
    </lineage>
</organism>
<dbReference type="CDD" id="cd17355">
    <property type="entry name" value="MFS_YcxA_like"/>
    <property type="match status" value="1"/>
</dbReference>
<evidence type="ECO:0000313" key="3">
    <source>
        <dbReference type="EMBL" id="SUZ54903.1"/>
    </source>
</evidence>
<feature type="transmembrane region" description="Helical" evidence="1">
    <location>
        <begin position="251"/>
        <end position="270"/>
    </location>
</feature>
<sequence length="407" mass="45111">MNNISDRDPSYAWVMVVCVFILSALSFGSLASISVFLKPLSLEFGWTRGQTSFGYTVISFASAFFGVFWGYIADKYGTRWFGIVAALMMSFSLFLLSEQTSIYHFYGFYFLFGAFGNAMVTSPLFANVGFWFRKNPGLALGITAAGGAVGQGLIPYFSGIIIENDGWQTAYYSMAIIYLVIAIPVALFIRESPWREQARTSLEEEPRDFPLSEKEAITWLCSAVIFCCICMSVPIVHLVPLLTDAEFSMEFATSVLMVLMFCGAFGRILGGKLGDMIGPLPAYILMSLGQTISVIWFPYITNPTGLYLLAAFFGFTYSGVMSSILVCTRMMVSAKFAGRANSLGSFFGWMGMGMGGFFGGYFFDLFGDYFWSFAFASIMGGINLIILLRFLTRINSLTVRKPQEDYS</sequence>
<feature type="transmembrane region" description="Helical" evidence="1">
    <location>
        <begin position="282"/>
        <end position="300"/>
    </location>
</feature>
<feature type="transmembrane region" description="Helical" evidence="1">
    <location>
        <begin position="170"/>
        <end position="189"/>
    </location>
</feature>
<keyword evidence="1" id="KW-0812">Transmembrane</keyword>
<dbReference type="AlphaFoldDB" id="A0A381NMY7"/>
<gene>
    <name evidence="3" type="ORF">METZ01_LOCUS7757</name>
</gene>
<dbReference type="GO" id="GO:0022857">
    <property type="term" value="F:transmembrane transporter activity"/>
    <property type="evidence" value="ECO:0007669"/>
    <property type="project" value="InterPro"/>
</dbReference>
<feature type="transmembrane region" description="Helical" evidence="1">
    <location>
        <begin position="369"/>
        <end position="391"/>
    </location>
</feature>
<feature type="transmembrane region" description="Helical" evidence="1">
    <location>
        <begin position="80"/>
        <end position="97"/>
    </location>
</feature>
<keyword evidence="1" id="KW-1133">Transmembrane helix</keyword>
<feature type="transmembrane region" description="Helical" evidence="1">
    <location>
        <begin position="103"/>
        <end position="126"/>
    </location>
</feature>
<dbReference type="InterPro" id="IPR011701">
    <property type="entry name" value="MFS"/>
</dbReference>
<dbReference type="PROSITE" id="PS50850">
    <property type="entry name" value="MFS"/>
    <property type="match status" value="1"/>
</dbReference>